<accession>A0A8S5NFJ1</accession>
<sequence length="174" mass="19153">MSKGYMPSVINRFNIYLRKNRLFGHTGEVELPAVKFLTETLEGAGVGGTMDIAVTGLTENMEISIPFTCISQDMARMLDPTEPLDLTLRGAVQAMDQGSGRMTFQDLKVVIRGFTKEYTPGTLKAGAKMSGSIAANMTYYKIEYDGDTFLEIDKLNDVCIINGNDVLAEVRDMC</sequence>
<protein>
    <submittedName>
        <fullName evidence="1">Tail tube protein</fullName>
    </submittedName>
</protein>
<dbReference type="EMBL" id="BK015154">
    <property type="protein sequence ID" value="DAD93156.1"/>
    <property type="molecule type" value="Genomic_DNA"/>
</dbReference>
<proteinExistence type="predicted"/>
<evidence type="ECO:0000313" key="1">
    <source>
        <dbReference type="EMBL" id="DAD93156.1"/>
    </source>
</evidence>
<reference evidence="1" key="1">
    <citation type="journal article" date="2021" name="Proc. Natl. Acad. Sci. U.S.A.">
        <title>A Catalog of Tens of Thousands of Viruses from Human Metagenomes Reveals Hidden Associations with Chronic Diseases.</title>
        <authorList>
            <person name="Tisza M.J."/>
            <person name="Buck C.B."/>
        </authorList>
    </citation>
    <scope>NUCLEOTIDE SEQUENCE</scope>
    <source>
        <strain evidence="1">CtUJJ3</strain>
    </source>
</reference>
<name>A0A8S5NFJ1_9CAUD</name>
<organism evidence="1">
    <name type="scientific">Caudovirales sp. ctUJJ3</name>
    <dbReference type="NCBI Taxonomy" id="2826777"/>
    <lineage>
        <taxon>Viruses</taxon>
        <taxon>Duplodnaviria</taxon>
        <taxon>Heunggongvirae</taxon>
        <taxon>Uroviricota</taxon>
        <taxon>Caudoviricetes</taxon>
    </lineage>
</organism>
<dbReference type="Pfam" id="PF04985">
    <property type="entry name" value="Phage_tube"/>
    <property type="match status" value="1"/>
</dbReference>
<dbReference type="InterPro" id="IPR006498">
    <property type="entry name" value="Tail_tube"/>
</dbReference>